<dbReference type="PANTHER" id="PTHR22594">
    <property type="entry name" value="ASPARTYL/LYSYL-TRNA SYNTHETASE"/>
    <property type="match status" value="1"/>
</dbReference>
<dbReference type="NCBIfam" id="TIGR00459">
    <property type="entry name" value="aspS_bact"/>
    <property type="match status" value="1"/>
</dbReference>
<dbReference type="GO" id="GO:0004815">
    <property type="term" value="F:aspartate-tRNA ligase activity"/>
    <property type="evidence" value="ECO:0007669"/>
    <property type="project" value="UniProtKB-EC"/>
</dbReference>
<evidence type="ECO:0000256" key="5">
    <source>
        <dbReference type="ARBA" id="ARBA00022917"/>
    </source>
</evidence>
<keyword evidence="9" id="KW-1185">Reference proteome</keyword>
<gene>
    <name evidence="8" type="primary">MSD1</name>
    <name evidence="8" type="ORF">OHK93_002268</name>
</gene>
<comment type="similarity">
    <text evidence="1">Belongs to the class-II aminoacyl-tRNA synthetase family. Type 1 subfamily.</text>
</comment>
<comment type="caution">
    <text evidence="8">The sequence shown here is derived from an EMBL/GenBank/DDBJ whole genome shotgun (WGS) entry which is preliminary data.</text>
</comment>
<dbReference type="AlphaFoldDB" id="A0AA43QUD1"/>
<evidence type="ECO:0000256" key="3">
    <source>
        <dbReference type="ARBA" id="ARBA00022741"/>
    </source>
</evidence>
<dbReference type="InterPro" id="IPR002312">
    <property type="entry name" value="Asp/Asn-tRNA-synth_IIb"/>
</dbReference>
<keyword evidence="4" id="KW-0067">ATP-binding</keyword>
<sequence>MIEVSLSHPNARITPLNGFPKEIVLKPETEFPYEQRHLQLRNDQVLRYALSLRSRIIGACRNVLKDLGFLEIETPLLFKSTSEGAREFIIPTRRRGYAFALPQSPQQFKQLLMASGIEKYFQLAKCFRDEDLRADRQPEFLQVSRYSEVLQRKPANGARAQLDIEQAFSNSEKICDCVEAIVTQAFKGVLDVDLPRQFARMTYLEAMSSYGSDKPDLRLPILPFKKMGHIIPVDLVRMISSLSDPIVEAMVVPLQCSATESRLLLRDFLDSSEGQTFTRNPDGGPGIFIYESSKPLQGLAAFGFEAVENLEGDLDLEDGFVIVLQARKKVQHSGGSTFLGDLRNRLAEAAIRKGFLDEPSWLHFEPVWITDFPLFSPANISEPGQGGHAGFASTHHPFTSPKTSDDVDLLLTEPTKVIGEHYDLVINGEEIGGGSQRVHQAAMQEFIFRKILKMDDAKVQEFSHLLEALRAGCPPHAGIALGMDRLVAMMASSKFKRKLSMRDVIAFPKSGKGDDPMVKSPGLITSSALETYHLRLRE</sequence>
<reference evidence="8" key="1">
    <citation type="journal article" date="2023" name="Genome Biol. Evol.">
        <title>First Whole Genome Sequence and Flow Cytometry Genome Size Data for the Lichen-Forming Fungus Ramalina farinacea (Ascomycota).</title>
        <authorList>
            <person name="Llewellyn T."/>
            <person name="Mian S."/>
            <person name="Hill R."/>
            <person name="Leitch I.J."/>
            <person name="Gaya E."/>
        </authorList>
    </citation>
    <scope>NUCLEOTIDE SEQUENCE</scope>
    <source>
        <strain evidence="8">LIQ254RAFAR</strain>
    </source>
</reference>
<dbReference type="EC" id="6.1.1.12" evidence="8"/>
<dbReference type="GO" id="GO:0006422">
    <property type="term" value="P:aspartyl-tRNA aminoacylation"/>
    <property type="evidence" value="ECO:0007669"/>
    <property type="project" value="TreeGrafter"/>
</dbReference>
<evidence type="ECO:0000256" key="1">
    <source>
        <dbReference type="ARBA" id="ARBA00006303"/>
    </source>
</evidence>
<dbReference type="GO" id="GO:0005524">
    <property type="term" value="F:ATP binding"/>
    <property type="evidence" value="ECO:0007669"/>
    <property type="project" value="UniProtKB-KW"/>
</dbReference>
<evidence type="ECO:0000256" key="2">
    <source>
        <dbReference type="ARBA" id="ARBA00022598"/>
    </source>
</evidence>
<dbReference type="InterPro" id="IPR004524">
    <property type="entry name" value="Asp-tRNA-ligase_1"/>
</dbReference>
<dbReference type="EMBL" id="JAPUFD010000013">
    <property type="protein sequence ID" value="MDI1491063.1"/>
    <property type="molecule type" value="Genomic_DNA"/>
</dbReference>
<evidence type="ECO:0000313" key="8">
    <source>
        <dbReference type="EMBL" id="MDI1491063.1"/>
    </source>
</evidence>
<evidence type="ECO:0000313" key="9">
    <source>
        <dbReference type="Proteomes" id="UP001161017"/>
    </source>
</evidence>
<protein>
    <submittedName>
        <fullName evidence="8">Aspartate--tRNA ligase msd1</fullName>
        <ecNumber evidence="8">6.1.1.12</ecNumber>
    </submittedName>
</protein>
<dbReference type="SUPFAM" id="SSF55681">
    <property type="entry name" value="Class II aaRS and biotin synthetases"/>
    <property type="match status" value="1"/>
</dbReference>
<dbReference type="Pfam" id="PF00152">
    <property type="entry name" value="tRNA-synt_2"/>
    <property type="match status" value="2"/>
</dbReference>
<dbReference type="PANTHER" id="PTHR22594:SF5">
    <property type="entry name" value="ASPARTATE--TRNA LIGASE, MITOCHONDRIAL"/>
    <property type="match status" value="1"/>
</dbReference>
<dbReference type="InterPro" id="IPR045864">
    <property type="entry name" value="aa-tRNA-synth_II/BPL/LPL"/>
</dbReference>
<proteinExistence type="inferred from homology"/>
<dbReference type="InterPro" id="IPR004115">
    <property type="entry name" value="GAD-like_sf"/>
</dbReference>
<dbReference type="GO" id="GO:0005739">
    <property type="term" value="C:mitochondrion"/>
    <property type="evidence" value="ECO:0007669"/>
    <property type="project" value="TreeGrafter"/>
</dbReference>
<dbReference type="InterPro" id="IPR004364">
    <property type="entry name" value="Aa-tRNA-synt_II"/>
</dbReference>
<organism evidence="8 9">
    <name type="scientific">Ramalina farinacea</name>
    <dbReference type="NCBI Taxonomy" id="258253"/>
    <lineage>
        <taxon>Eukaryota</taxon>
        <taxon>Fungi</taxon>
        <taxon>Dikarya</taxon>
        <taxon>Ascomycota</taxon>
        <taxon>Pezizomycotina</taxon>
        <taxon>Lecanoromycetes</taxon>
        <taxon>OSLEUM clade</taxon>
        <taxon>Lecanoromycetidae</taxon>
        <taxon>Lecanorales</taxon>
        <taxon>Lecanorineae</taxon>
        <taxon>Ramalinaceae</taxon>
        <taxon>Ramalina</taxon>
    </lineage>
</organism>
<keyword evidence="6" id="KW-0030">Aminoacyl-tRNA synthetase</keyword>
<dbReference type="Gene3D" id="3.30.930.10">
    <property type="entry name" value="Bira Bifunctional Protein, Domain 2"/>
    <property type="match status" value="2"/>
</dbReference>
<feature type="domain" description="Aminoacyl-transfer RNA synthetases class-II family profile" evidence="7">
    <location>
        <begin position="50"/>
        <end position="508"/>
    </location>
</feature>
<dbReference type="Proteomes" id="UP001161017">
    <property type="component" value="Unassembled WGS sequence"/>
</dbReference>
<name>A0AA43QUD1_9LECA</name>
<evidence type="ECO:0000259" key="7">
    <source>
        <dbReference type="PROSITE" id="PS50862"/>
    </source>
</evidence>
<evidence type="ECO:0000256" key="6">
    <source>
        <dbReference type="ARBA" id="ARBA00023146"/>
    </source>
</evidence>
<dbReference type="PRINTS" id="PR01042">
    <property type="entry name" value="TRNASYNTHASP"/>
</dbReference>
<evidence type="ECO:0000256" key="4">
    <source>
        <dbReference type="ARBA" id="ARBA00022840"/>
    </source>
</evidence>
<keyword evidence="5" id="KW-0648">Protein biosynthesis</keyword>
<keyword evidence="2 8" id="KW-0436">Ligase</keyword>
<dbReference type="InterPro" id="IPR006195">
    <property type="entry name" value="aa-tRNA-synth_II"/>
</dbReference>
<dbReference type="PROSITE" id="PS50862">
    <property type="entry name" value="AA_TRNA_LIGASE_II"/>
    <property type="match status" value="1"/>
</dbReference>
<accession>A0AA43QUD1</accession>
<dbReference type="Gene3D" id="3.30.1360.30">
    <property type="entry name" value="GAD-like domain"/>
    <property type="match status" value="1"/>
</dbReference>
<keyword evidence="3" id="KW-0547">Nucleotide-binding</keyword>